<name>A0A286Y3N6_CAVPO</name>
<keyword evidence="2" id="KW-0812">Transmembrane</keyword>
<dbReference type="GO" id="GO:0060369">
    <property type="term" value="P:positive regulation of Fc receptor mediated stimulatory signaling pathway"/>
    <property type="evidence" value="ECO:0007669"/>
    <property type="project" value="Ensembl"/>
</dbReference>
<dbReference type="GeneTree" id="ENSGT00500000044993"/>
<proteinExistence type="predicted"/>
<dbReference type="GO" id="GO:0002891">
    <property type="term" value="P:positive regulation of immunoglobulin mediated immune response"/>
    <property type="evidence" value="ECO:0007669"/>
    <property type="project" value="Ensembl"/>
</dbReference>
<dbReference type="Bgee" id="ENSCPOG00000039994">
    <property type="expression patterns" value="Expressed in adult mammalian kidney and 2 other cell types or tissues"/>
</dbReference>
<dbReference type="SUPFAM" id="SSF48726">
    <property type="entry name" value="Immunoglobulin"/>
    <property type="match status" value="2"/>
</dbReference>
<dbReference type="Ensembl" id="ENSCPOT00000046761.1">
    <property type="protein sequence ID" value="ENSCPOP00000032445.1"/>
    <property type="gene ID" value="ENSCPOG00000039994.1"/>
</dbReference>
<keyword evidence="5" id="KW-1185">Reference proteome</keyword>
<dbReference type="InterPro" id="IPR036179">
    <property type="entry name" value="Ig-like_dom_sf"/>
</dbReference>
<dbReference type="STRING" id="10141.ENSCPOP00000032445"/>
<feature type="transmembrane region" description="Helical" evidence="2">
    <location>
        <begin position="300"/>
        <end position="324"/>
    </location>
</feature>
<dbReference type="GO" id="GO:0038023">
    <property type="term" value="F:signaling receptor activity"/>
    <property type="evidence" value="ECO:0007669"/>
    <property type="project" value="Ensembl"/>
</dbReference>
<dbReference type="InterPro" id="IPR013783">
    <property type="entry name" value="Ig-like_fold"/>
</dbReference>
<dbReference type="InterPro" id="IPR003599">
    <property type="entry name" value="Ig_sub"/>
</dbReference>
<dbReference type="OMA" id="RATNNYR"/>
<dbReference type="GO" id="GO:0050862">
    <property type="term" value="P:positive regulation of T cell receptor signaling pathway"/>
    <property type="evidence" value="ECO:0007669"/>
    <property type="project" value="Ensembl"/>
</dbReference>
<reference evidence="4" key="2">
    <citation type="submission" date="2025-08" db="UniProtKB">
        <authorList>
            <consortium name="Ensembl"/>
        </authorList>
    </citation>
    <scope>IDENTIFICATION</scope>
    <source>
        <strain evidence="4">2N</strain>
    </source>
</reference>
<dbReference type="EMBL" id="AAKN02043307">
    <property type="status" value="NOT_ANNOTATED_CDS"/>
    <property type="molecule type" value="Genomic_DNA"/>
</dbReference>
<dbReference type="FunFam" id="2.60.40.10:FF:003082">
    <property type="entry name" value="CD226 antigen (Predicted), isoform CRA_a"/>
    <property type="match status" value="1"/>
</dbReference>
<sequence>MLNSTGPLKKKKTTDSIKEEGNDALCQAYAYVTLYKLFIFNRTASKSFSQMDHFAFLLAILQVYKALCEETLWDTMVSLAENMTLECVYPFMDNLTQAEWIKIVGKQEQSMAVFHPTLGVVIQKPYENKVHFLNSAMALHDMTLSFNNASEADVGTYYCLFLTFPQGSWQKTIQVVQSDSFETQLRDYSNVVSSPGHVTLTYVFQMNGTVQQVTWERIQPHQIDLLMRCNLSRGTSWSRYRKQIVTNCTQGLRSTFIIIPNATASDSGFYRCNVTFSTGQNETFLRRLTITDEKASNQDAIAVAGGTVSFLFVILIVTITVIFYMRRRRRQKNVPVKNSSDTQNKGANNYRSPISTHQPVYDANEDIYVNYPTFARRPKPRY</sequence>
<reference evidence="4" key="3">
    <citation type="submission" date="2025-09" db="UniProtKB">
        <authorList>
            <consortium name="Ensembl"/>
        </authorList>
    </citation>
    <scope>IDENTIFICATION</scope>
    <source>
        <strain evidence="4">2N</strain>
    </source>
</reference>
<dbReference type="Pfam" id="PF07686">
    <property type="entry name" value="V-set"/>
    <property type="match status" value="1"/>
</dbReference>
<organism evidence="4 5">
    <name type="scientific">Cavia porcellus</name>
    <name type="common">Guinea pig</name>
    <dbReference type="NCBI Taxonomy" id="10141"/>
    <lineage>
        <taxon>Eukaryota</taxon>
        <taxon>Metazoa</taxon>
        <taxon>Chordata</taxon>
        <taxon>Craniata</taxon>
        <taxon>Vertebrata</taxon>
        <taxon>Euteleostomi</taxon>
        <taxon>Mammalia</taxon>
        <taxon>Eutheria</taxon>
        <taxon>Euarchontoglires</taxon>
        <taxon>Glires</taxon>
        <taxon>Rodentia</taxon>
        <taxon>Hystricomorpha</taxon>
        <taxon>Caviidae</taxon>
        <taxon>Cavia</taxon>
    </lineage>
</organism>
<dbReference type="GeneID" id="100732649"/>
<feature type="domain" description="Immunoglobulin" evidence="3">
    <location>
        <begin position="218"/>
        <end position="291"/>
    </location>
</feature>
<feature type="domain" description="Immunoglobulin" evidence="3">
    <location>
        <begin position="72"/>
        <end position="178"/>
    </location>
</feature>
<dbReference type="Gene3D" id="2.60.40.10">
    <property type="entry name" value="Immunoglobulins"/>
    <property type="match status" value="2"/>
</dbReference>
<dbReference type="GO" id="GO:0042802">
    <property type="term" value="F:identical protein binding"/>
    <property type="evidence" value="ECO:0007669"/>
    <property type="project" value="Ensembl"/>
</dbReference>
<dbReference type="InterPro" id="IPR013106">
    <property type="entry name" value="Ig_V-set"/>
</dbReference>
<dbReference type="GO" id="GO:0002860">
    <property type="term" value="P:positive regulation of natural killer cell mediated cytotoxicity directed against tumor cell target"/>
    <property type="evidence" value="ECO:0007669"/>
    <property type="project" value="Ensembl"/>
</dbReference>
<reference evidence="5" key="1">
    <citation type="journal article" date="2011" name="Nature">
        <title>A high-resolution map of human evolutionary constraint using 29 mammals.</title>
        <authorList>
            <person name="Lindblad-Toh K."/>
            <person name="Garber M."/>
            <person name="Zuk O."/>
            <person name="Lin M.F."/>
            <person name="Parker B.J."/>
            <person name="Washietl S."/>
            <person name="Kheradpour P."/>
            <person name="Ernst J."/>
            <person name="Jordan G."/>
            <person name="Mauceli E."/>
            <person name="Ward L.D."/>
            <person name="Lowe C.B."/>
            <person name="Holloway A.K."/>
            <person name="Clamp M."/>
            <person name="Gnerre S."/>
            <person name="Alfoldi J."/>
            <person name="Beal K."/>
            <person name="Chang J."/>
            <person name="Clawson H."/>
            <person name="Cuff J."/>
            <person name="Di Palma F."/>
            <person name="Fitzgerald S."/>
            <person name="Flicek P."/>
            <person name="Guttman M."/>
            <person name="Hubisz M.J."/>
            <person name="Jaffe D.B."/>
            <person name="Jungreis I."/>
            <person name="Kent W.J."/>
            <person name="Kostka D."/>
            <person name="Lara M."/>
            <person name="Martins A.L."/>
            <person name="Massingham T."/>
            <person name="Moltke I."/>
            <person name="Raney B.J."/>
            <person name="Rasmussen M.D."/>
            <person name="Robinson J."/>
            <person name="Stark A."/>
            <person name="Vilella A.J."/>
            <person name="Wen J."/>
            <person name="Xie X."/>
            <person name="Zody M.C."/>
            <person name="Baldwin J."/>
            <person name="Bloom T."/>
            <person name="Chin C.W."/>
            <person name="Heiman D."/>
            <person name="Nicol R."/>
            <person name="Nusbaum C."/>
            <person name="Young S."/>
            <person name="Wilkinson J."/>
            <person name="Worley K.C."/>
            <person name="Kovar C.L."/>
            <person name="Muzny D.M."/>
            <person name="Gibbs R.A."/>
            <person name="Cree A."/>
            <person name="Dihn H.H."/>
            <person name="Fowler G."/>
            <person name="Jhangiani S."/>
            <person name="Joshi V."/>
            <person name="Lee S."/>
            <person name="Lewis L.R."/>
            <person name="Nazareth L.V."/>
            <person name="Okwuonu G."/>
            <person name="Santibanez J."/>
            <person name="Warren W.C."/>
            <person name="Mardis E.R."/>
            <person name="Weinstock G.M."/>
            <person name="Wilson R.K."/>
            <person name="Delehaunty K."/>
            <person name="Dooling D."/>
            <person name="Fronik C."/>
            <person name="Fulton L."/>
            <person name="Fulton B."/>
            <person name="Graves T."/>
            <person name="Minx P."/>
            <person name="Sodergren E."/>
            <person name="Birney E."/>
            <person name="Margulies E.H."/>
            <person name="Herrero J."/>
            <person name="Green E.D."/>
            <person name="Haussler D."/>
            <person name="Siepel A."/>
            <person name="Goldman N."/>
            <person name="Pollard K.S."/>
            <person name="Pedersen J.S."/>
            <person name="Lander E.S."/>
            <person name="Kellis M."/>
        </authorList>
    </citation>
    <scope>NUCLEOTIDE SEQUENCE [LARGE SCALE GENOMIC DNA]</scope>
    <source>
        <strain evidence="5">2N</strain>
    </source>
</reference>
<dbReference type="CDD" id="cd12087">
    <property type="entry name" value="TM_EGFR-like"/>
    <property type="match status" value="1"/>
</dbReference>
<evidence type="ECO:0000256" key="1">
    <source>
        <dbReference type="SAM" id="MobiDB-lite"/>
    </source>
</evidence>
<dbReference type="PANTHER" id="PTHR47011">
    <property type="entry name" value="CD226 ANTIGEN"/>
    <property type="match status" value="1"/>
</dbReference>
<dbReference type="EMBL" id="AAKN02043308">
    <property type="status" value="NOT_ANNOTATED_CDS"/>
    <property type="molecule type" value="Genomic_DNA"/>
</dbReference>
<dbReference type="EMBL" id="AAKN02043309">
    <property type="status" value="NOT_ANNOTATED_CDS"/>
    <property type="molecule type" value="Genomic_DNA"/>
</dbReference>
<evidence type="ECO:0000313" key="5">
    <source>
        <dbReference type="Proteomes" id="UP000005447"/>
    </source>
</evidence>
<dbReference type="InterPro" id="IPR042842">
    <property type="entry name" value="CD226"/>
</dbReference>
<evidence type="ECO:0000259" key="3">
    <source>
        <dbReference type="SMART" id="SM00409"/>
    </source>
</evidence>
<dbReference type="Proteomes" id="UP000005447">
    <property type="component" value="Unassembled WGS sequence"/>
</dbReference>
<dbReference type="RefSeq" id="XP_063087543.1">
    <property type="nucleotide sequence ID" value="XM_063231473.1"/>
</dbReference>
<dbReference type="VEuPathDB" id="HostDB:ENSCPOG00000039994"/>
<dbReference type="AlphaFoldDB" id="A0A286Y3N6"/>
<dbReference type="GO" id="GO:0019901">
    <property type="term" value="F:protein kinase binding"/>
    <property type="evidence" value="ECO:0007669"/>
    <property type="project" value="Ensembl"/>
</dbReference>
<dbReference type="SMART" id="SM00409">
    <property type="entry name" value="IG"/>
    <property type="match status" value="2"/>
</dbReference>
<dbReference type="InParanoid" id="A0A286Y3N6"/>
<dbReference type="GO" id="GO:0042267">
    <property type="term" value="P:natural killer cell mediated cytotoxicity"/>
    <property type="evidence" value="ECO:0007669"/>
    <property type="project" value="Ensembl"/>
</dbReference>
<dbReference type="GO" id="GO:0005178">
    <property type="term" value="F:integrin binding"/>
    <property type="evidence" value="ECO:0007669"/>
    <property type="project" value="Ensembl"/>
</dbReference>
<accession>A0A286Y3N6</accession>
<dbReference type="eggNOG" id="ENOG502RY5X">
    <property type="taxonomic scope" value="Eukaryota"/>
</dbReference>
<evidence type="ECO:0000256" key="2">
    <source>
        <dbReference type="SAM" id="Phobius"/>
    </source>
</evidence>
<dbReference type="PANTHER" id="PTHR47011:SF1">
    <property type="entry name" value="CD226 ANTIGEN"/>
    <property type="match status" value="1"/>
</dbReference>
<dbReference type="GO" id="GO:0002729">
    <property type="term" value="P:positive regulation of natural killer cell cytokine production"/>
    <property type="evidence" value="ECO:0007669"/>
    <property type="project" value="InterPro"/>
</dbReference>
<dbReference type="GO" id="GO:0033005">
    <property type="term" value="P:positive regulation of mast cell activation"/>
    <property type="evidence" value="ECO:0007669"/>
    <property type="project" value="Ensembl"/>
</dbReference>
<protein>
    <submittedName>
        <fullName evidence="4">CD226 molecule</fullName>
    </submittedName>
</protein>
<feature type="compositionally biased region" description="Polar residues" evidence="1">
    <location>
        <begin position="336"/>
        <end position="357"/>
    </location>
</feature>
<dbReference type="GO" id="GO:0009897">
    <property type="term" value="C:external side of plasma membrane"/>
    <property type="evidence" value="ECO:0007669"/>
    <property type="project" value="TreeGrafter"/>
</dbReference>
<dbReference type="FunCoup" id="A0A286Y3N6">
    <property type="interactions" value="267"/>
</dbReference>
<keyword evidence="2" id="KW-1133">Transmembrane helix</keyword>
<keyword evidence="2" id="KW-0472">Membrane</keyword>
<gene>
    <name evidence="4" type="primary">CD226</name>
    <name evidence="4" type="synonym">Cd226</name>
</gene>
<evidence type="ECO:0000313" key="4">
    <source>
        <dbReference type="Ensembl" id="ENSCPOP00000032445.1"/>
    </source>
</evidence>
<feature type="region of interest" description="Disordered" evidence="1">
    <location>
        <begin position="333"/>
        <end position="357"/>
    </location>
</feature>